<dbReference type="InterPro" id="IPR011066">
    <property type="entry name" value="MscS_channel_C_sf"/>
</dbReference>
<dbReference type="PANTHER" id="PTHR30460:SF0">
    <property type="entry name" value="MODERATE CONDUCTANCE MECHANOSENSITIVE CHANNEL YBIO"/>
    <property type="match status" value="1"/>
</dbReference>
<evidence type="ECO:0000259" key="9">
    <source>
        <dbReference type="Pfam" id="PF21082"/>
    </source>
</evidence>
<evidence type="ECO:0000256" key="1">
    <source>
        <dbReference type="ARBA" id="ARBA00004651"/>
    </source>
</evidence>
<dbReference type="SUPFAM" id="SSF50182">
    <property type="entry name" value="Sm-like ribonucleoproteins"/>
    <property type="match status" value="1"/>
</dbReference>
<keyword evidence="5 7" id="KW-1133">Transmembrane helix</keyword>
<evidence type="ECO:0000256" key="7">
    <source>
        <dbReference type="SAM" id="Phobius"/>
    </source>
</evidence>
<keyword evidence="3" id="KW-1003">Cell membrane</keyword>
<evidence type="ECO:0000256" key="5">
    <source>
        <dbReference type="ARBA" id="ARBA00022989"/>
    </source>
</evidence>
<evidence type="ECO:0000256" key="2">
    <source>
        <dbReference type="ARBA" id="ARBA00008017"/>
    </source>
</evidence>
<evidence type="ECO:0000313" key="11">
    <source>
        <dbReference type="EMBL" id="MFM1525599.1"/>
    </source>
</evidence>
<dbReference type="PANTHER" id="PTHR30460">
    <property type="entry name" value="MODERATE CONDUCTANCE MECHANOSENSITIVE CHANNEL YBIO"/>
    <property type="match status" value="1"/>
</dbReference>
<comment type="similarity">
    <text evidence="2">Belongs to the MscS (TC 1.A.23) family.</text>
</comment>
<dbReference type="InterPro" id="IPR045276">
    <property type="entry name" value="YbiO_bact"/>
</dbReference>
<dbReference type="InterPro" id="IPR049278">
    <property type="entry name" value="MS_channel_C"/>
</dbReference>
<evidence type="ECO:0000256" key="6">
    <source>
        <dbReference type="ARBA" id="ARBA00023136"/>
    </source>
</evidence>
<dbReference type="Pfam" id="PF21088">
    <property type="entry name" value="MS_channel_1st"/>
    <property type="match status" value="1"/>
</dbReference>
<feature type="transmembrane region" description="Helical" evidence="7">
    <location>
        <begin position="91"/>
        <end position="111"/>
    </location>
</feature>
<comment type="subcellular location">
    <subcellularLocation>
        <location evidence="1">Cell membrane</location>
        <topology evidence="1">Multi-pass membrane protein</topology>
    </subcellularLocation>
</comment>
<feature type="domain" description="Mechanosensitive ion channel MscS C-terminal" evidence="9">
    <location>
        <begin position="194"/>
        <end position="263"/>
    </location>
</feature>
<dbReference type="Proteomes" id="UP001629536">
    <property type="component" value="Unassembled WGS sequence"/>
</dbReference>
<dbReference type="InterPro" id="IPR006685">
    <property type="entry name" value="MscS_channel_2nd"/>
</dbReference>
<protein>
    <submittedName>
        <fullName evidence="11">Mechanosensitive ion channel family protein</fullName>
    </submittedName>
</protein>
<comment type="caution">
    <text evidence="11">The sequence shown here is derived from an EMBL/GenBank/DDBJ whole genome shotgun (WGS) entry which is preliminary data.</text>
</comment>
<dbReference type="Gene3D" id="2.30.30.60">
    <property type="match status" value="1"/>
</dbReference>
<feature type="transmembrane region" description="Helical" evidence="7">
    <location>
        <begin position="20"/>
        <end position="41"/>
    </location>
</feature>
<dbReference type="Pfam" id="PF21082">
    <property type="entry name" value="MS_channel_3rd"/>
    <property type="match status" value="1"/>
</dbReference>
<feature type="domain" description="Mechanosensitive ion channel transmembrane helices 2/3" evidence="10">
    <location>
        <begin position="68"/>
        <end position="108"/>
    </location>
</feature>
<feature type="domain" description="Mechanosensitive ion channel MscS" evidence="8">
    <location>
        <begin position="110"/>
        <end position="171"/>
    </location>
</feature>
<dbReference type="Gene3D" id="3.30.70.100">
    <property type="match status" value="1"/>
</dbReference>
<evidence type="ECO:0000259" key="8">
    <source>
        <dbReference type="Pfam" id="PF00924"/>
    </source>
</evidence>
<reference evidence="11 12" key="1">
    <citation type="journal article" date="2024" name="Front. Microbiol.">
        <title>Pangenomic and biochemical analyses of Helcococcus ovis reveal widespread tetracycline resistance and a novel bacterial species, Helcococcus bovis.</title>
        <authorList>
            <person name="Cunha F."/>
            <person name="Zhai Y."/>
            <person name="Casaro S."/>
            <person name="Jones K.L."/>
            <person name="Hernandez M."/>
            <person name="Bisinotto R.S."/>
            <person name="Kariyawasam S."/>
            <person name="Brown M.B."/>
            <person name="Phillips A."/>
            <person name="Jeong K.C."/>
            <person name="Galvao K.N."/>
        </authorList>
    </citation>
    <scope>NUCLEOTIDE SEQUENCE [LARGE SCALE GENOMIC DNA]</scope>
    <source>
        <strain evidence="11 12">KG197</strain>
    </source>
</reference>
<accession>A0ABW9F8H6</accession>
<evidence type="ECO:0000256" key="4">
    <source>
        <dbReference type="ARBA" id="ARBA00022692"/>
    </source>
</evidence>
<feature type="transmembrane region" description="Helical" evidence="7">
    <location>
        <begin position="61"/>
        <end position="85"/>
    </location>
</feature>
<keyword evidence="4 7" id="KW-0812">Transmembrane</keyword>
<dbReference type="RefSeq" id="WP_408126970.1">
    <property type="nucleotide sequence ID" value="NZ_JBFNFH010000024.1"/>
</dbReference>
<gene>
    <name evidence="11" type="ORF">ABGF40_07995</name>
</gene>
<keyword evidence="6 7" id="KW-0472">Membrane</keyword>
<evidence type="ECO:0000313" key="12">
    <source>
        <dbReference type="Proteomes" id="UP001629536"/>
    </source>
</evidence>
<evidence type="ECO:0000259" key="10">
    <source>
        <dbReference type="Pfam" id="PF21088"/>
    </source>
</evidence>
<dbReference type="SUPFAM" id="SSF82689">
    <property type="entry name" value="Mechanosensitive channel protein MscS (YggB), C-terminal domain"/>
    <property type="match status" value="1"/>
</dbReference>
<dbReference type="Gene3D" id="1.10.287.1260">
    <property type="match status" value="1"/>
</dbReference>
<dbReference type="InterPro" id="IPR010920">
    <property type="entry name" value="LSM_dom_sf"/>
</dbReference>
<name>A0ABW9F8H6_9FIRM</name>
<keyword evidence="12" id="KW-1185">Reference proteome</keyword>
<dbReference type="InterPro" id="IPR023408">
    <property type="entry name" value="MscS_beta-dom_sf"/>
</dbReference>
<dbReference type="InterPro" id="IPR011014">
    <property type="entry name" value="MscS_channel_TM-2"/>
</dbReference>
<sequence>MYLLNNITQIYKENTVISSIVNIIIIILVFMTIKLVINRILDINIKHFVINQKYKYKTKTILSVLKNFINIVLYFMMITFILNVFNVDTTSILAVAGIGGMAIAFASKSIVQDVITGAFIVFENQFNIGDLVTIEGITGTVKYVGMRITKLEDIDGREIIIPNSKISIVINNSVNRMRASVSLYITDDKPFEIIEEAINKAAHTIFEQYNLLEEPKILGIDELDIYGYKIQIATKVQNGTQWDVQRALRKEIIKEFNELKISFSRIKVG</sequence>
<dbReference type="InterPro" id="IPR049142">
    <property type="entry name" value="MS_channel_1st"/>
</dbReference>
<evidence type="ECO:0000256" key="3">
    <source>
        <dbReference type="ARBA" id="ARBA00022475"/>
    </source>
</evidence>
<dbReference type="SUPFAM" id="SSF82861">
    <property type="entry name" value="Mechanosensitive channel protein MscS (YggB), transmembrane region"/>
    <property type="match status" value="1"/>
</dbReference>
<dbReference type="EMBL" id="JBFNFH010000024">
    <property type="protein sequence ID" value="MFM1525599.1"/>
    <property type="molecule type" value="Genomic_DNA"/>
</dbReference>
<dbReference type="Pfam" id="PF00924">
    <property type="entry name" value="MS_channel_2nd"/>
    <property type="match status" value="1"/>
</dbReference>
<proteinExistence type="inferred from homology"/>
<organism evidence="11 12">
    <name type="scientific">Helcococcus bovis</name>
    <dbReference type="NCBI Taxonomy" id="3153252"/>
    <lineage>
        <taxon>Bacteria</taxon>
        <taxon>Bacillati</taxon>
        <taxon>Bacillota</taxon>
        <taxon>Tissierellia</taxon>
        <taxon>Tissierellales</taxon>
        <taxon>Peptoniphilaceae</taxon>
        <taxon>Helcococcus</taxon>
    </lineage>
</organism>